<dbReference type="AlphaFoldDB" id="A0A5S9IRH9"/>
<protein>
    <recommendedName>
        <fullName evidence="3">Lipoprotein</fullName>
    </recommendedName>
</protein>
<proteinExistence type="predicted"/>
<reference evidence="1 2" key="1">
    <citation type="submission" date="2019-08" db="EMBL/GenBank/DDBJ databases">
        <title>Complete genome sequence of Candidatus Uab amorphum.</title>
        <authorList>
            <person name="Shiratori T."/>
            <person name="Suzuki S."/>
            <person name="Kakizawa Y."/>
            <person name="Ishida K."/>
        </authorList>
    </citation>
    <scope>NUCLEOTIDE SEQUENCE [LARGE SCALE GENOMIC DNA]</scope>
    <source>
        <strain evidence="1 2">SRT547</strain>
    </source>
</reference>
<accession>A0A5S9IRH9</accession>
<dbReference type="Proteomes" id="UP000326354">
    <property type="component" value="Chromosome"/>
</dbReference>
<dbReference type="EMBL" id="AP019860">
    <property type="protein sequence ID" value="BBM86230.1"/>
    <property type="molecule type" value="Genomic_DNA"/>
</dbReference>
<gene>
    <name evidence="1" type="ORF">UABAM_04616</name>
</gene>
<name>A0A5S9IRH9_UABAM</name>
<evidence type="ECO:0000313" key="1">
    <source>
        <dbReference type="EMBL" id="BBM86230.1"/>
    </source>
</evidence>
<dbReference type="PROSITE" id="PS51257">
    <property type="entry name" value="PROKAR_LIPOPROTEIN"/>
    <property type="match status" value="1"/>
</dbReference>
<dbReference type="KEGG" id="uam:UABAM_04616"/>
<evidence type="ECO:0000313" key="2">
    <source>
        <dbReference type="Proteomes" id="UP000326354"/>
    </source>
</evidence>
<evidence type="ECO:0008006" key="3">
    <source>
        <dbReference type="Google" id="ProtNLM"/>
    </source>
</evidence>
<organism evidence="1 2">
    <name type="scientific">Uabimicrobium amorphum</name>
    <dbReference type="NCBI Taxonomy" id="2596890"/>
    <lineage>
        <taxon>Bacteria</taxon>
        <taxon>Pseudomonadati</taxon>
        <taxon>Planctomycetota</taxon>
        <taxon>Candidatus Uabimicrobiia</taxon>
        <taxon>Candidatus Uabimicrobiales</taxon>
        <taxon>Candidatus Uabimicrobiaceae</taxon>
        <taxon>Candidatus Uabimicrobium</taxon>
    </lineage>
</organism>
<dbReference type="RefSeq" id="WP_151970296.1">
    <property type="nucleotide sequence ID" value="NZ_AP019860.1"/>
</dbReference>
<keyword evidence="2" id="KW-1185">Reference proteome</keyword>
<sequence length="272" mass="31098">MRLMLFLCACMIVTQGCISSNIDKLQKQTIMAQVDPITTSHRGLTMVLDINIKRYNEALELYEKTLYNVYTAEHYRLLKEVKDKKGMVIYGEVRRSSLQARKNIMNNFRKDKNAIISSVKKLKKEDLTRQQDENITSFVTRVWGKITDKVKLSTVDTTKLQEQLSFVSKLTITDKNFDIQLISDFYNTTFSSIPGLTNGGNVLKMAIYIEKANEIKANIQQGEEAILRAVEVIASYLAPDEEIDVEALVNLANTVYKVYDQIKNEEEEGENS</sequence>